<reference evidence="1 2" key="1">
    <citation type="submission" date="2023-07" db="EMBL/GenBank/DDBJ databases">
        <title>Sorghum-associated microbial communities from plants grown in Nebraska, USA.</title>
        <authorList>
            <person name="Schachtman D."/>
        </authorList>
    </citation>
    <scope>NUCLEOTIDE SEQUENCE [LARGE SCALE GENOMIC DNA]</scope>
    <source>
        <strain evidence="1 2">BE310</strain>
    </source>
</reference>
<organism evidence="1 2">
    <name type="scientific">Pelomonas aquatica</name>
    <dbReference type="NCBI Taxonomy" id="431058"/>
    <lineage>
        <taxon>Bacteria</taxon>
        <taxon>Pseudomonadati</taxon>
        <taxon>Pseudomonadota</taxon>
        <taxon>Betaproteobacteria</taxon>
        <taxon>Burkholderiales</taxon>
        <taxon>Sphaerotilaceae</taxon>
        <taxon>Roseateles</taxon>
    </lineage>
</organism>
<dbReference type="RefSeq" id="WP_157275569.1">
    <property type="nucleotide sequence ID" value="NZ_JAVDXQ010000006.1"/>
</dbReference>
<evidence type="ECO:0000313" key="1">
    <source>
        <dbReference type="EMBL" id="MDR7298984.1"/>
    </source>
</evidence>
<protein>
    <submittedName>
        <fullName evidence="1">Uncharacterized protein</fullName>
    </submittedName>
</protein>
<gene>
    <name evidence="1" type="ORF">J2X16_004352</name>
</gene>
<accession>A0ABU1ZED1</accession>
<dbReference type="EMBL" id="JAVDXQ010000006">
    <property type="protein sequence ID" value="MDR7298984.1"/>
    <property type="molecule type" value="Genomic_DNA"/>
</dbReference>
<sequence length="235" mass="24833">MSSMPQAVGELSSWHFLAGPASLCVRAEGFAAGPLPPCAAEAAVVLDLAGELLDALEAAGLARPPWQWVAQLGGMPAGGAQAVWQGREAQARLCLPWSALRGLAGAPDVPGLQWLPTPAECMLARWRLSEEDLAALEPGGLVLLDDAPAPALRARGEVHAARAGEVAEESQLRRWQLVARWDQPLALEVVMGWRGPVPALPVQCQLIEVARPDAALARGRLVPWGSGHAFRIEAV</sequence>
<name>A0ABU1ZED1_9BURK</name>
<evidence type="ECO:0000313" key="2">
    <source>
        <dbReference type="Proteomes" id="UP001180536"/>
    </source>
</evidence>
<dbReference type="Proteomes" id="UP001180536">
    <property type="component" value="Unassembled WGS sequence"/>
</dbReference>
<proteinExistence type="predicted"/>
<keyword evidence="2" id="KW-1185">Reference proteome</keyword>
<comment type="caution">
    <text evidence="1">The sequence shown here is derived from an EMBL/GenBank/DDBJ whole genome shotgun (WGS) entry which is preliminary data.</text>
</comment>